<evidence type="ECO:0000256" key="1">
    <source>
        <dbReference type="SAM" id="Phobius"/>
    </source>
</evidence>
<name>A0A5C4U1J4_9CORY</name>
<evidence type="ECO:0000313" key="2">
    <source>
        <dbReference type="EMBL" id="TNL95647.1"/>
    </source>
</evidence>
<organism evidence="2 3">
    <name type="scientific">Corynebacterium tapiri</name>
    <dbReference type="NCBI Taxonomy" id="1448266"/>
    <lineage>
        <taxon>Bacteria</taxon>
        <taxon>Bacillati</taxon>
        <taxon>Actinomycetota</taxon>
        <taxon>Actinomycetes</taxon>
        <taxon>Mycobacteriales</taxon>
        <taxon>Corynebacteriaceae</taxon>
        <taxon>Corynebacterium</taxon>
    </lineage>
</organism>
<keyword evidence="1" id="KW-1133">Transmembrane helix</keyword>
<comment type="caution">
    <text evidence="2">The sequence shown here is derived from an EMBL/GenBank/DDBJ whole genome shotgun (WGS) entry which is preliminary data.</text>
</comment>
<dbReference type="InterPro" id="IPR022062">
    <property type="entry name" value="DUF3618"/>
</dbReference>
<gene>
    <name evidence="2" type="ORF">FHE74_09410</name>
</gene>
<keyword evidence="1" id="KW-0472">Membrane</keyword>
<feature type="transmembrane region" description="Helical" evidence="1">
    <location>
        <begin position="55"/>
        <end position="72"/>
    </location>
</feature>
<dbReference type="EMBL" id="VDHJ01000013">
    <property type="protein sequence ID" value="TNL95647.1"/>
    <property type="molecule type" value="Genomic_DNA"/>
</dbReference>
<proteinExistence type="predicted"/>
<keyword evidence="1" id="KW-0812">Transmembrane</keyword>
<keyword evidence="3" id="KW-1185">Reference proteome</keyword>
<dbReference type="Pfam" id="PF12277">
    <property type="entry name" value="DUF3618"/>
    <property type="match status" value="1"/>
</dbReference>
<dbReference type="AlphaFoldDB" id="A0A5C4U1J4"/>
<dbReference type="RefSeq" id="WP_139466256.1">
    <property type="nucleotide sequence ID" value="NZ_VDHJ01000013.1"/>
</dbReference>
<sequence length="94" mass="10448">MARNIDDIQRDIERTRRQLASTLDELADRSKPANVVADAKREATTKLQDPTVQKILAGVGVAVVGLIALSVARSNKKKNDIKEIQRLLSSRLER</sequence>
<dbReference type="Proteomes" id="UP000312032">
    <property type="component" value="Unassembled WGS sequence"/>
</dbReference>
<protein>
    <submittedName>
        <fullName evidence="2">DUF3618 domain-containing protein</fullName>
    </submittedName>
</protein>
<dbReference type="OrthoDB" id="5196933at2"/>
<reference evidence="2 3" key="1">
    <citation type="submission" date="2019-06" db="EMBL/GenBank/DDBJ databases">
        <authorList>
            <person name="Li J."/>
        </authorList>
    </citation>
    <scope>NUCLEOTIDE SEQUENCE [LARGE SCALE GENOMIC DNA]</scope>
    <source>
        <strain evidence="2 3">LMG 28165</strain>
    </source>
</reference>
<accession>A0A5C4U1J4</accession>
<evidence type="ECO:0000313" key="3">
    <source>
        <dbReference type="Proteomes" id="UP000312032"/>
    </source>
</evidence>